<dbReference type="Gene3D" id="1.20.1260.10">
    <property type="match status" value="2"/>
</dbReference>
<accession>A0A1H5SNG2</accession>
<sequence length="175" mass="20589">MPGDIKKAINFSASEKYPEPKIEKKNFYYANLLLEDYSGIVSELSAVMLYVYQHILSEDEFKDYAEVLSGIAIIEMKHLELLGETIKLLGLKPIYAVPYMGLYYPWNSKFVNYETDISKMIDIDIESEQQAINQYENHRMLIKDKYIKELLSRIIEDEKLHLKIFKDLKKKYDKG</sequence>
<dbReference type="CDD" id="cd07908">
    <property type="entry name" value="Mn_catalase_like"/>
    <property type="match status" value="1"/>
</dbReference>
<feature type="domain" description="Rubrerythrin diiron-binding" evidence="3">
    <location>
        <begin position="40"/>
        <end position="168"/>
    </location>
</feature>
<dbReference type="Proteomes" id="UP000242850">
    <property type="component" value="Unassembled WGS sequence"/>
</dbReference>
<dbReference type="GO" id="GO:0005829">
    <property type="term" value="C:cytosol"/>
    <property type="evidence" value="ECO:0007669"/>
    <property type="project" value="TreeGrafter"/>
</dbReference>
<dbReference type="GO" id="GO:0020037">
    <property type="term" value="F:heme binding"/>
    <property type="evidence" value="ECO:0007669"/>
    <property type="project" value="TreeGrafter"/>
</dbReference>
<dbReference type="EMBL" id="FNUK01000003">
    <property type="protein sequence ID" value="SEF52153.1"/>
    <property type="molecule type" value="Genomic_DNA"/>
</dbReference>
<protein>
    <submittedName>
        <fullName evidence="4">Bacterioferritin</fullName>
    </submittedName>
</protein>
<dbReference type="SUPFAM" id="SSF47240">
    <property type="entry name" value="Ferritin-like"/>
    <property type="match status" value="1"/>
</dbReference>
<dbReference type="OrthoDB" id="9791649at2"/>
<organism evidence="4 5">
    <name type="scientific">Caloramator fervidus</name>
    <dbReference type="NCBI Taxonomy" id="29344"/>
    <lineage>
        <taxon>Bacteria</taxon>
        <taxon>Bacillati</taxon>
        <taxon>Bacillota</taxon>
        <taxon>Clostridia</taxon>
        <taxon>Eubacteriales</taxon>
        <taxon>Clostridiaceae</taxon>
        <taxon>Caloramator</taxon>
    </lineage>
</organism>
<dbReference type="PANTHER" id="PTHR30295:SF0">
    <property type="entry name" value="BACTERIOFERRITIN"/>
    <property type="match status" value="1"/>
</dbReference>
<evidence type="ECO:0000256" key="2">
    <source>
        <dbReference type="ARBA" id="ARBA00023004"/>
    </source>
</evidence>
<dbReference type="Pfam" id="PF02915">
    <property type="entry name" value="Rubrerythrin"/>
    <property type="match status" value="1"/>
</dbReference>
<evidence type="ECO:0000256" key="1">
    <source>
        <dbReference type="ARBA" id="ARBA00022434"/>
    </source>
</evidence>
<dbReference type="InterPro" id="IPR003251">
    <property type="entry name" value="Rr_diiron-bd_dom"/>
</dbReference>
<keyword evidence="1" id="KW-0409">Iron storage</keyword>
<dbReference type="GO" id="GO:0005506">
    <property type="term" value="F:iron ion binding"/>
    <property type="evidence" value="ECO:0007669"/>
    <property type="project" value="TreeGrafter"/>
</dbReference>
<keyword evidence="5" id="KW-1185">Reference proteome</keyword>
<dbReference type="GO" id="GO:0006879">
    <property type="term" value="P:intracellular iron ion homeostasis"/>
    <property type="evidence" value="ECO:0007669"/>
    <property type="project" value="UniProtKB-KW"/>
</dbReference>
<evidence type="ECO:0000313" key="5">
    <source>
        <dbReference type="Proteomes" id="UP000242850"/>
    </source>
</evidence>
<keyword evidence="2" id="KW-0408">Iron</keyword>
<name>A0A1H5SNG2_9CLOT</name>
<proteinExistence type="predicted"/>
<dbReference type="PANTHER" id="PTHR30295">
    <property type="entry name" value="BACTERIOFERRITIN"/>
    <property type="match status" value="1"/>
</dbReference>
<reference evidence="5" key="1">
    <citation type="submission" date="2016-10" db="EMBL/GenBank/DDBJ databases">
        <authorList>
            <person name="Varghese N."/>
            <person name="Submissions S."/>
        </authorList>
    </citation>
    <scope>NUCLEOTIDE SEQUENCE [LARGE SCALE GENOMIC DNA]</scope>
    <source>
        <strain evidence="5">DSM 5463</strain>
    </source>
</reference>
<dbReference type="InterPro" id="IPR012347">
    <property type="entry name" value="Ferritin-like"/>
</dbReference>
<dbReference type="RefSeq" id="WP_103895443.1">
    <property type="nucleotide sequence ID" value="NZ_FNUK01000003.1"/>
</dbReference>
<evidence type="ECO:0000259" key="3">
    <source>
        <dbReference type="Pfam" id="PF02915"/>
    </source>
</evidence>
<dbReference type="AlphaFoldDB" id="A0A1H5SNG2"/>
<dbReference type="GO" id="GO:0004322">
    <property type="term" value="F:ferroxidase activity"/>
    <property type="evidence" value="ECO:0007669"/>
    <property type="project" value="TreeGrafter"/>
</dbReference>
<evidence type="ECO:0000313" key="4">
    <source>
        <dbReference type="EMBL" id="SEF52153.1"/>
    </source>
</evidence>
<gene>
    <name evidence="4" type="ORF">SAMN05660865_00429</name>
</gene>
<dbReference type="InterPro" id="IPR009078">
    <property type="entry name" value="Ferritin-like_SF"/>
</dbReference>